<sequence length="153" mass="17492">MNLFPWKKQTEFFSEEEKALLIEAIRRAEQRTSGEVRLFVESHCRYMDASDRAQEIFLQLGMERTAERNATLLYLALKDHQAAVYGDAGIHAKVGTAYWQQVVARMLEEFRHDHLVSGICGGIDALGEALHQYFPYDHASDKNELPDDIVFGS</sequence>
<accession>A0ABP8HTI1</accession>
<dbReference type="Proteomes" id="UP001501725">
    <property type="component" value="Unassembled WGS sequence"/>
</dbReference>
<protein>
    <recommendedName>
        <fullName evidence="1">TPM domain-containing protein</fullName>
    </recommendedName>
</protein>
<evidence type="ECO:0000313" key="2">
    <source>
        <dbReference type="EMBL" id="GAA4344220.1"/>
    </source>
</evidence>
<evidence type="ECO:0000313" key="3">
    <source>
        <dbReference type="Proteomes" id="UP001501725"/>
    </source>
</evidence>
<dbReference type="EMBL" id="BAABGY010000018">
    <property type="protein sequence ID" value="GAA4344220.1"/>
    <property type="molecule type" value="Genomic_DNA"/>
</dbReference>
<dbReference type="Pfam" id="PF04536">
    <property type="entry name" value="TPM_phosphatase"/>
    <property type="match status" value="1"/>
</dbReference>
<dbReference type="RefSeq" id="WP_345258298.1">
    <property type="nucleotide sequence ID" value="NZ_BAABGY010000018.1"/>
</dbReference>
<evidence type="ECO:0000259" key="1">
    <source>
        <dbReference type="Pfam" id="PF04536"/>
    </source>
</evidence>
<reference evidence="3" key="1">
    <citation type="journal article" date="2019" name="Int. J. Syst. Evol. Microbiol.">
        <title>The Global Catalogue of Microorganisms (GCM) 10K type strain sequencing project: providing services to taxonomists for standard genome sequencing and annotation.</title>
        <authorList>
            <consortium name="The Broad Institute Genomics Platform"/>
            <consortium name="The Broad Institute Genome Sequencing Center for Infectious Disease"/>
            <person name="Wu L."/>
            <person name="Ma J."/>
        </authorList>
    </citation>
    <scope>NUCLEOTIDE SEQUENCE [LARGE SCALE GENOMIC DNA]</scope>
    <source>
        <strain evidence="3">JCM 17919</strain>
    </source>
</reference>
<feature type="domain" description="TPM" evidence="1">
    <location>
        <begin position="9"/>
        <end position="128"/>
    </location>
</feature>
<dbReference type="InterPro" id="IPR007621">
    <property type="entry name" value="TPM_dom"/>
</dbReference>
<proteinExistence type="predicted"/>
<dbReference type="Gene3D" id="3.10.310.50">
    <property type="match status" value="1"/>
</dbReference>
<dbReference type="PANTHER" id="PTHR30373">
    <property type="entry name" value="UPF0603 PROTEIN YGCG"/>
    <property type="match status" value="1"/>
</dbReference>
<name>A0ABP8HTI1_9BACT</name>
<comment type="caution">
    <text evidence="2">The sequence shown here is derived from an EMBL/GenBank/DDBJ whole genome shotgun (WGS) entry which is preliminary data.</text>
</comment>
<organism evidence="2 3">
    <name type="scientific">Flaviaesturariibacter amylovorans</name>
    <dbReference type="NCBI Taxonomy" id="1084520"/>
    <lineage>
        <taxon>Bacteria</taxon>
        <taxon>Pseudomonadati</taxon>
        <taxon>Bacteroidota</taxon>
        <taxon>Chitinophagia</taxon>
        <taxon>Chitinophagales</taxon>
        <taxon>Chitinophagaceae</taxon>
        <taxon>Flaviaestuariibacter</taxon>
    </lineage>
</organism>
<dbReference type="PANTHER" id="PTHR30373:SF8">
    <property type="entry name" value="BLL7265 PROTEIN"/>
    <property type="match status" value="1"/>
</dbReference>
<gene>
    <name evidence="2" type="ORF">GCM10023184_45280</name>
</gene>
<keyword evidence="3" id="KW-1185">Reference proteome</keyword>